<dbReference type="AlphaFoldDB" id="A0A8J7H4V4"/>
<dbReference type="RefSeq" id="WP_197659939.1">
    <property type="nucleotide sequence ID" value="NZ_JAEAGR010000002.1"/>
</dbReference>
<feature type="transmembrane region" description="Helical" evidence="1">
    <location>
        <begin position="33"/>
        <end position="51"/>
    </location>
</feature>
<feature type="transmembrane region" description="Helical" evidence="1">
    <location>
        <begin position="573"/>
        <end position="591"/>
    </location>
</feature>
<feature type="transmembrane region" description="Helical" evidence="1">
    <location>
        <begin position="467"/>
        <end position="489"/>
    </location>
</feature>
<evidence type="ECO:0000256" key="1">
    <source>
        <dbReference type="SAM" id="Phobius"/>
    </source>
</evidence>
<feature type="transmembrane region" description="Helical" evidence="1">
    <location>
        <begin position="603"/>
        <end position="625"/>
    </location>
</feature>
<feature type="transmembrane region" description="Helical" evidence="1">
    <location>
        <begin position="58"/>
        <end position="77"/>
    </location>
</feature>
<dbReference type="InterPro" id="IPR018746">
    <property type="entry name" value="DUF2298"/>
</dbReference>
<name>A0A8J7H4V4_9FIRM</name>
<feature type="transmembrane region" description="Helical" evidence="1">
    <location>
        <begin position="253"/>
        <end position="274"/>
    </location>
</feature>
<proteinExistence type="predicted"/>
<evidence type="ECO:0000313" key="3">
    <source>
        <dbReference type="Proteomes" id="UP000623269"/>
    </source>
</evidence>
<dbReference type="PANTHER" id="PTHR10790">
    <property type="entry name" value="TPR-DOMAIN CONTAINING PROTEIN"/>
    <property type="match status" value="1"/>
</dbReference>
<dbReference type="Proteomes" id="UP000623269">
    <property type="component" value="Unassembled WGS sequence"/>
</dbReference>
<gene>
    <name evidence="2" type="ORF">I5677_02210</name>
</gene>
<sequence length="791" mass="91003">MIKKFVYTVIAVILFVMGKDLLAADFTAFLQWWFVILGLGIIFLPLTNLIFQTFRDKGYLFSKTIGIAVTGYIMWLLASLRLLKFTTVSCILAVGIGLLLNLLLILYYSKLSKNRNDVNRQSLFGFCNMKVMDEYIKEELLFFALFLFFTYIRGFKPEAYGTEKFMDYGFMTTMMRSDYMPPQDFWFSGTPLNYYYVGQFLATFLTRVSFVEVSQGYNLMLMMIGAFAFVLPFSIVYNLILKYYQGQKRESRFVPQASGLLAGLGVCIAGNMHYPVYKWFIPAVQWFLHREVNDYYWFPNATRYIGYNPETSDKTIHEFPAYSFVLGDLHAHVINILFVLTVLGILLAWLNTREAVKDKETIVLKEVALKKVVLKEILHPAIIMIGFFIGLFHTTNFWDFPIYYVVSGAVILFSNMVVYNFKGKAFLVTAMQGVFVLGMGLLIALPFTINFKQITTGINLADAHTPLYQLLVLWGLPIITVLAFLIFLITNSAKKRQISNKNNRKAKAKSKSKHSKDEAAFVQFMKELSDPDLYIITIGLCAIGLVLLPEIMYVEDIYSGDYRRANTMFKLTYQAFIMFGICFGYILPRLLRFGRTNRQKLMAGISLVLVIMSFFYVGNAVKAWYGNIFDKKGYEGIDAAAFMKKEMPEDYYATNWLNQNVSGTPVVLEANGDSYTDYQRVSVITGLPTVLGWYTHERLWKSEPGRTDRDVTDILNERAGYIQTIYTSDNEEEVKALIQKFNISYIYVGKLEQDKYEAVNHGLLKKLGQIVYEDNDSKDKYYETYIIKIAY</sequence>
<feature type="transmembrane region" description="Helical" evidence="1">
    <location>
        <begin position="83"/>
        <end position="108"/>
    </location>
</feature>
<keyword evidence="1" id="KW-0472">Membrane</keyword>
<dbReference type="NCBIfam" id="TIGR03662">
    <property type="entry name" value="Chlor_Arch_YYY"/>
    <property type="match status" value="1"/>
</dbReference>
<feature type="transmembrane region" description="Helical" evidence="1">
    <location>
        <begin position="372"/>
        <end position="394"/>
    </location>
</feature>
<accession>A0A8J7H4V4</accession>
<keyword evidence="1" id="KW-1133">Transmembrane helix</keyword>
<comment type="caution">
    <text evidence="2">The sequence shown here is derived from an EMBL/GenBank/DDBJ whole genome shotgun (WGS) entry which is preliminary data.</text>
</comment>
<evidence type="ECO:0008006" key="4">
    <source>
        <dbReference type="Google" id="ProtNLM"/>
    </source>
</evidence>
<evidence type="ECO:0000313" key="2">
    <source>
        <dbReference type="EMBL" id="MBH1939706.1"/>
    </source>
</evidence>
<feature type="transmembrane region" description="Helical" evidence="1">
    <location>
        <begin position="219"/>
        <end position="241"/>
    </location>
</feature>
<dbReference type="PANTHER" id="PTHR10790:SF51">
    <property type="entry name" value="TETRATRICOPEPTIDE REPEAT PROTEIN"/>
    <property type="match status" value="1"/>
</dbReference>
<protein>
    <recommendedName>
        <fullName evidence="4">Chlor_Arch_YYY domain-containing protein</fullName>
    </recommendedName>
</protein>
<feature type="transmembrane region" description="Helical" evidence="1">
    <location>
        <begin position="400"/>
        <end position="418"/>
    </location>
</feature>
<reference evidence="2" key="1">
    <citation type="submission" date="2020-12" db="EMBL/GenBank/DDBJ databases">
        <title>M. sibirica DSM 26468T genome.</title>
        <authorList>
            <person name="Thieme N."/>
            <person name="Rettenmaier R."/>
            <person name="Zverlov V."/>
            <person name="Liebl W."/>
        </authorList>
    </citation>
    <scope>NUCLEOTIDE SEQUENCE</scope>
    <source>
        <strain evidence="2">DSM 26468</strain>
    </source>
</reference>
<dbReference type="Pfam" id="PF10060">
    <property type="entry name" value="DUF2298"/>
    <property type="match status" value="2"/>
</dbReference>
<feature type="transmembrane region" description="Helical" evidence="1">
    <location>
        <begin position="533"/>
        <end position="553"/>
    </location>
</feature>
<keyword evidence="1" id="KW-0812">Transmembrane</keyword>
<organism evidence="2 3">
    <name type="scientific">Mobilitalea sibirica</name>
    <dbReference type="NCBI Taxonomy" id="1462919"/>
    <lineage>
        <taxon>Bacteria</taxon>
        <taxon>Bacillati</taxon>
        <taxon>Bacillota</taxon>
        <taxon>Clostridia</taxon>
        <taxon>Lachnospirales</taxon>
        <taxon>Lachnospiraceae</taxon>
        <taxon>Mobilitalea</taxon>
    </lineage>
</organism>
<feature type="transmembrane region" description="Helical" evidence="1">
    <location>
        <begin position="425"/>
        <end position="447"/>
    </location>
</feature>
<dbReference type="EMBL" id="JAEAGR010000002">
    <property type="protein sequence ID" value="MBH1939706.1"/>
    <property type="molecule type" value="Genomic_DNA"/>
</dbReference>
<keyword evidence="3" id="KW-1185">Reference proteome</keyword>
<feature type="transmembrane region" description="Helical" evidence="1">
    <location>
        <begin position="329"/>
        <end position="351"/>
    </location>
</feature>